<evidence type="ECO:0000256" key="1">
    <source>
        <dbReference type="ARBA" id="ARBA00023239"/>
    </source>
</evidence>
<accession>A0ABT6MXG7</accession>
<dbReference type="InterPro" id="IPR032465">
    <property type="entry name" value="ACMSD"/>
</dbReference>
<evidence type="ECO:0000259" key="2">
    <source>
        <dbReference type="Pfam" id="PF04909"/>
    </source>
</evidence>
<reference evidence="3" key="1">
    <citation type="submission" date="2023-04" db="EMBL/GenBank/DDBJ databases">
        <title>Sphingomonas sp. MAHUQ-71 isolated from rice field.</title>
        <authorList>
            <person name="Huq M.A."/>
        </authorList>
    </citation>
    <scope>NUCLEOTIDE SEQUENCE</scope>
    <source>
        <strain evidence="3">MAHUQ-71</strain>
    </source>
</reference>
<evidence type="ECO:0000313" key="3">
    <source>
        <dbReference type="EMBL" id="MDH7637735.1"/>
    </source>
</evidence>
<dbReference type="Pfam" id="PF04909">
    <property type="entry name" value="Amidohydro_2"/>
    <property type="match status" value="1"/>
</dbReference>
<proteinExistence type="predicted"/>
<dbReference type="Proteomes" id="UP001160625">
    <property type="component" value="Unassembled WGS sequence"/>
</dbReference>
<dbReference type="Gene3D" id="3.20.20.140">
    <property type="entry name" value="Metal-dependent hydrolases"/>
    <property type="match status" value="1"/>
</dbReference>
<comment type="caution">
    <text evidence="3">The sequence shown here is derived from an EMBL/GenBank/DDBJ whole genome shotgun (WGS) entry which is preliminary data.</text>
</comment>
<dbReference type="InterPro" id="IPR032466">
    <property type="entry name" value="Metal_Hydrolase"/>
</dbReference>
<dbReference type="InterPro" id="IPR006680">
    <property type="entry name" value="Amidohydro-rel"/>
</dbReference>
<dbReference type="RefSeq" id="WP_281043077.1">
    <property type="nucleotide sequence ID" value="NZ_JARYGZ010000001.1"/>
</dbReference>
<sequence>MKKVDIHPHVISDDEARYPLAPLGGNRSTWSQERPLTGERLLAAMDEAGIDLAAVVQSSTTYGHDNSYVCDVAMQHPDRLTAVFSIDVLAPDAVERMKHWQARGGVGMRLFTTGSTMPGQSTWLDDPITFPAWEYASDAGLPICLQVQPAGLGMVETLLRRFPRVTVVLDHLGMPDVSDGPPYDRCAKLFELAAFSNLNLKLTPFNVSHATDGKASAATFFGRIFESYGSGRIAWGSNYPASPGTLPEMIAATEAALDFLSDEQRADVFGGTALRIYPAMQAL</sequence>
<evidence type="ECO:0000313" key="4">
    <source>
        <dbReference type="Proteomes" id="UP001160625"/>
    </source>
</evidence>
<dbReference type="PANTHER" id="PTHR21240">
    <property type="entry name" value="2-AMINO-3-CARBOXYLMUCONATE-6-SEMIALDEHYDE DECARBOXYLASE"/>
    <property type="match status" value="1"/>
</dbReference>
<name>A0ABT6MXG7_9SPHN</name>
<keyword evidence="4" id="KW-1185">Reference proteome</keyword>
<gene>
    <name evidence="3" type="ORF">QGN17_03230</name>
</gene>
<dbReference type="EMBL" id="JARYGZ010000001">
    <property type="protein sequence ID" value="MDH7637735.1"/>
    <property type="molecule type" value="Genomic_DNA"/>
</dbReference>
<protein>
    <submittedName>
        <fullName evidence="3">Amidohydrolase family protein</fullName>
    </submittedName>
</protein>
<organism evidence="3 4">
    <name type="scientific">Sphingomonas oryzagri</name>
    <dbReference type="NCBI Taxonomy" id="3042314"/>
    <lineage>
        <taxon>Bacteria</taxon>
        <taxon>Pseudomonadati</taxon>
        <taxon>Pseudomonadota</taxon>
        <taxon>Alphaproteobacteria</taxon>
        <taxon>Sphingomonadales</taxon>
        <taxon>Sphingomonadaceae</taxon>
        <taxon>Sphingomonas</taxon>
    </lineage>
</organism>
<feature type="domain" description="Amidohydrolase-related" evidence="2">
    <location>
        <begin position="4"/>
        <end position="278"/>
    </location>
</feature>
<dbReference type="SUPFAM" id="SSF51556">
    <property type="entry name" value="Metallo-dependent hydrolases"/>
    <property type="match status" value="1"/>
</dbReference>
<keyword evidence="1" id="KW-0456">Lyase</keyword>